<evidence type="ECO:0000313" key="1">
    <source>
        <dbReference type="EMBL" id="SQD78311.1"/>
    </source>
</evidence>
<reference evidence="2" key="1">
    <citation type="submission" date="2018-05" db="EMBL/GenBank/DDBJ databases">
        <authorList>
            <person name="Cea G.-C."/>
            <person name="William W."/>
        </authorList>
    </citation>
    <scope>NUCLEOTIDE SEQUENCE [LARGE SCALE GENOMIC DNA]</scope>
    <source>
        <strain evidence="2">DB21MT 5</strain>
    </source>
</reference>
<organism evidence="1 2">
    <name type="scientific">Moritella yayanosii</name>
    <dbReference type="NCBI Taxonomy" id="69539"/>
    <lineage>
        <taxon>Bacteria</taxon>
        <taxon>Pseudomonadati</taxon>
        <taxon>Pseudomonadota</taxon>
        <taxon>Gammaproteobacteria</taxon>
        <taxon>Alteromonadales</taxon>
        <taxon>Moritellaceae</taxon>
        <taxon>Moritella</taxon>
    </lineage>
</organism>
<evidence type="ECO:0000313" key="2">
    <source>
        <dbReference type="Proteomes" id="UP000250163"/>
    </source>
</evidence>
<dbReference type="KEGG" id="mya:MORIYA_1833"/>
<name>A0A330LQS1_9GAMM</name>
<dbReference type="EMBL" id="LS483250">
    <property type="protein sequence ID" value="SQD78311.1"/>
    <property type="molecule type" value="Genomic_DNA"/>
</dbReference>
<dbReference type="Proteomes" id="UP000250163">
    <property type="component" value="Chromosome MORIYA"/>
</dbReference>
<accession>A0A330LQS1</accession>
<sequence length="42" mass="4805">MIILAALYLLTLPTNKNKYANNELDNIADEVWALLSYTSFRS</sequence>
<protein>
    <submittedName>
        <fullName evidence="1">Uncharacterized protein</fullName>
    </submittedName>
</protein>
<dbReference type="AlphaFoldDB" id="A0A330LQS1"/>
<keyword evidence="2" id="KW-1185">Reference proteome</keyword>
<proteinExistence type="predicted"/>
<gene>
    <name evidence="1" type="ORF">MORIYA_1833</name>
</gene>